<dbReference type="AlphaFoldDB" id="A0A6G0WH84"/>
<accession>A0A6G0WH84</accession>
<name>A0A6G0WH84_APHCR</name>
<dbReference type="Proteomes" id="UP000478052">
    <property type="component" value="Unassembled WGS sequence"/>
</dbReference>
<dbReference type="PANTHER" id="PTHR33480:SF1">
    <property type="entry name" value="TYR RECOMBINASE DOMAIN-CONTAINING PROTEIN"/>
    <property type="match status" value="1"/>
</dbReference>
<comment type="caution">
    <text evidence="1">The sequence shown here is derived from an EMBL/GenBank/DDBJ whole genome shotgun (WGS) entry which is preliminary data.</text>
</comment>
<evidence type="ECO:0000313" key="2">
    <source>
        <dbReference type="Proteomes" id="UP000478052"/>
    </source>
</evidence>
<protein>
    <submittedName>
        <fullName evidence="1">Uncharacterized protein</fullName>
    </submittedName>
</protein>
<gene>
    <name evidence="1" type="ORF">FWK35_00030336</name>
</gene>
<evidence type="ECO:0000313" key="1">
    <source>
        <dbReference type="EMBL" id="KAF0726508.1"/>
    </source>
</evidence>
<dbReference type="PANTHER" id="PTHR33480">
    <property type="entry name" value="SET DOMAIN-CONTAINING PROTEIN-RELATED"/>
    <property type="match status" value="1"/>
</dbReference>
<keyword evidence="2" id="KW-1185">Reference proteome</keyword>
<reference evidence="1 2" key="1">
    <citation type="submission" date="2019-08" db="EMBL/GenBank/DDBJ databases">
        <title>Whole genome of Aphis craccivora.</title>
        <authorList>
            <person name="Voronova N.V."/>
            <person name="Shulinski R.S."/>
            <person name="Bandarenka Y.V."/>
            <person name="Zhorov D.G."/>
            <person name="Warner D."/>
        </authorList>
    </citation>
    <scope>NUCLEOTIDE SEQUENCE [LARGE SCALE GENOMIC DNA]</scope>
    <source>
        <strain evidence="1">180601</strain>
        <tissue evidence="1">Whole Body</tissue>
    </source>
</reference>
<sequence length="535" mass="60861">MWLIRVEFVDSSNNTVSSKVSKSLLEDESVHGDDNDMELKTIQESFTRPKNYNSSAIVEVSKKNALTNKRMWNKTESCIFCEEQITNFSRHLIRKHSEEIEVGKFLALKKGSKERKKKYLRRHIKICSLKKNEIGGKRQNVQANAQTLLMAFTSEDTQLVEKVFPRMSPDEVSLVVKGDILIRAFGSRYLKCHKEKHLITVVSNKMRELGRFLIEMRKSMKTCQSLIDCLKPELFDNIISSTKSISGYDATNDTFMSPSLVLKIGTTLKQCCEIAEYLLLKKSKYLCISENTDIIISNIKTNNALSALKKNPQDIISNKELQDTVLAQLILLNRKRAGEVQRIFLNTYLNCSTEAPQEDVESSLSSPILFTPKIQKSISVLIALRSHFCEKSNEYLFLVPNTENSYIRASEVMRKMAVESGAKNPSALTSTKLRKQVATVVQLLNFNEGDVEQLSNFMGHSKEIHKSFYRLPDSVIQIAKVKSMTVQPTAILDSTTPYTDRQVNELKKKSKTAFISKKANLRCPEKKQTKKGEKI</sequence>
<organism evidence="1 2">
    <name type="scientific">Aphis craccivora</name>
    <name type="common">Cowpea aphid</name>
    <dbReference type="NCBI Taxonomy" id="307492"/>
    <lineage>
        <taxon>Eukaryota</taxon>
        <taxon>Metazoa</taxon>
        <taxon>Ecdysozoa</taxon>
        <taxon>Arthropoda</taxon>
        <taxon>Hexapoda</taxon>
        <taxon>Insecta</taxon>
        <taxon>Pterygota</taxon>
        <taxon>Neoptera</taxon>
        <taxon>Paraneoptera</taxon>
        <taxon>Hemiptera</taxon>
        <taxon>Sternorrhyncha</taxon>
        <taxon>Aphidomorpha</taxon>
        <taxon>Aphidoidea</taxon>
        <taxon>Aphididae</taxon>
        <taxon>Aphidini</taxon>
        <taxon>Aphis</taxon>
        <taxon>Aphis</taxon>
    </lineage>
</organism>
<dbReference type="EMBL" id="VUJU01008736">
    <property type="protein sequence ID" value="KAF0726508.1"/>
    <property type="molecule type" value="Genomic_DNA"/>
</dbReference>
<proteinExistence type="predicted"/>
<dbReference type="OrthoDB" id="6626183at2759"/>